<accession>A0AAV9Y3C9</accession>
<dbReference type="EMBL" id="JAWDEY010000012">
    <property type="protein sequence ID" value="KAK6589411.1"/>
    <property type="molecule type" value="Genomic_DNA"/>
</dbReference>
<reference evidence="1 2" key="1">
    <citation type="submission" date="2023-10" db="EMBL/GenBank/DDBJ databases">
        <title>Comparative genomics analysis reveals potential genetic determinants of host preference in Cryptosporidium xiaoi.</title>
        <authorList>
            <person name="Xiao L."/>
            <person name="Li J."/>
        </authorList>
    </citation>
    <scope>NUCLEOTIDE SEQUENCE [LARGE SCALE GENOMIC DNA]</scope>
    <source>
        <strain evidence="1 2">52996</strain>
    </source>
</reference>
<evidence type="ECO:0000313" key="2">
    <source>
        <dbReference type="Proteomes" id="UP001311799"/>
    </source>
</evidence>
<organism evidence="1 2">
    <name type="scientific">Cryptosporidium xiaoi</name>
    <dbReference type="NCBI Taxonomy" id="659607"/>
    <lineage>
        <taxon>Eukaryota</taxon>
        <taxon>Sar</taxon>
        <taxon>Alveolata</taxon>
        <taxon>Apicomplexa</taxon>
        <taxon>Conoidasida</taxon>
        <taxon>Coccidia</taxon>
        <taxon>Eucoccidiorida</taxon>
        <taxon>Eimeriorina</taxon>
        <taxon>Cryptosporidiidae</taxon>
        <taxon>Cryptosporidium</taxon>
    </lineage>
</organism>
<dbReference type="Proteomes" id="UP001311799">
    <property type="component" value="Unassembled WGS sequence"/>
</dbReference>
<gene>
    <name evidence="1" type="ORF">RS030_203239</name>
</gene>
<name>A0AAV9Y3C9_9CRYT</name>
<keyword evidence="2" id="KW-1185">Reference proteome</keyword>
<protein>
    <submittedName>
        <fullName evidence="1">Very large membrane</fullName>
    </submittedName>
</protein>
<evidence type="ECO:0000313" key="1">
    <source>
        <dbReference type="EMBL" id="KAK6589411.1"/>
    </source>
</evidence>
<sequence>MIQEGDNTFDLKKIGISDIESDLLNYINNAVREIIDRIQGSTLNLKFKYCKELLKICSAIKQDILGDFPRTTLILNDLLWKLIIKALDISCCCDNTHQNTIYDDNNSIATVLSNSTNSTCCLILKQSLIDLLFEMLKSTSIIFDNIFILDIIPKDLLERIVIFSVTIVPDVVNYAIKNCINPHCECRIEAIVPIFDIIVQDKISFFNESLMRSTRLWTGLFKLISTCSEIKLKLIKILESEANAVLFQDNNLFREIKVEIINSSRIMCKTLTKLHMEDCKGLFYYSTLAFADIISQFVLYVSCTYKMIYLLGNDHSDSYLKEMMILLNNKFKNNIDYNGDFTNITEYFHEETSEGINKNAEISFGINLMENSDINIETDSIINCIKYLLINKNIIQVDSLRSDFKNTFRSTIIGILEHIFKNENLEILDSIAFTNQTLFVFDHINNYLVNVGGQLGINKTTHNDDKYISKDHIIKFIKSPSHTVSLIVFLLESEHNESLIQRHLELIFELLFDLNNSPFKSLIFVTLNHLFTYIFESEQKKKVLSNISLVFKLLKRKVIKNKTLLMSSSLVWISKILILKEIYSEKNEEIFISINELIKEWENSALIEYSDFHSDSEIKNNELIELQRSIILCEIFSESVYDSLNISNHLDFVLLFFKCFKRDRDVRRSAVIQLINILGSKPSFPKNKLEIELLLDSQENVERYWEINTRFLFNKYFTLIEFKSGVENKADISNLLIDDNLKLGYDIETNISPLNLPDLSQISKMLNIIKNNRIQTQIKVSAIYSITESLTSTRIPFGIFRIYTDELIKLLMQHTCKKYMINSTDENNMREDDISLFGIAEIVYQEESSLFYHLSVALNAIIVSRSYKNEFVEYFVGGYSLLLLNHLSYWLFSSSEDCRCSSSSLISTILIMILKTGLLGEQKVTQNIDEQVLEKTCKEVLVSSFLNKLLIIPTSKKIVEHFNKQYEVDILTSSSEKSYLGEISKTTDDILNNIYKFMEKDQVDDNTYLAEVIFSIFSLTFPWTKLTVFAIHFDTCELRVKESVDSVFSKLIIFLNSSNFETMDDIANYLELLNISYFNIDLKLLSVLKITSVILDSYYFSDKHIFMESVPRYLTHFIVISSFFNSFFKEKDFEIHIGSIRPPVSLNIFDIICLCLESFEGKLSDLFFELLPDNIQWSFLVLQVPKLIDPLNSASSPTTLMMTARLLSKMPLKRWLEEDPRHTISCLKLLMNNKNFICNREFSEVSRTRTFQESSFVNYLLEIFEKVSIANLLNHPLIIYLQKNLLKWIYVVGMVSSSFEIQKRIWDLKVLLLDKWEIEFSGNIYSLVSNMKIPESLSENKNNERITWGYLISHSLDVISALNNFLIIGSDFVDFSIRWRIMEFYNYFLSVIRYLDICLGIHYKPIEILKNNKNEAGDEFQLVSATFNISFENVVDTLFPQLTGIIFNLEANGSTSSELVISNKLKILILKVIIIFFGKISAYLPFSSHMFKKISENSNDLLLCINRLIHLNIEDNILYSMISIIVNTIKIDSCNSNILQEQLYLILSNTDICKANYSELIQLALYSNELLHLDNGNVQINDKLLKKVTSLSIDFFYKLSEFMFDMDIMNLVNGFLILKYNIIKTKAFKRCFPNFDSELKVSLLTSILIGISFITRFVVEKSLIEDYNIDYNSLQDSLLVSISSLTIIKPYYLNDIMELLKNSLELKTTVLAIWSDCNKLIDFINSFNIVSSERKLELHFFIDYILNIVTINTFSKVLINSIFELDVSKFVRDLYNQFLYITVTNRSKDYSFYTLTYFASLFYDIKAYLSSNDIERAELRSVFNFNSFNIGLLNCILEKATALLVELREVCLGELRSHTIASIRAMSNQNIYIYKQLTENAFLSRLTCLFRFLRIIGIYLSEFEGHINLFTNKKLKPLLSFVVESLALLNCIIKQLDSEIERNNLDGFRTCLKNWWSYTNKLTKGDNDFATFSGIFMQIISLTISCSSLIIPISDSKLIINETQNSVPLSDITRSQKHGSGRLHDLFLSLLETESSIGLRLGIGLSHLPIEINEENGNLSSNMTQRELSLLNGNNLKISQKNNLWLEGIVLNDSVPVSIRSGVLRLFINLGLSSSRKKFFKHWRIDETEENIKILEIIEKSRLAKNMEFITLSFILLDLILSFNSSPIFDSLNKLNHRIYSISQCKKILNVIERLKLEISTFKDYKEITEQNPIIEKLIDKCCNNLTSKTK</sequence>
<comment type="caution">
    <text evidence="1">The sequence shown here is derived from an EMBL/GenBank/DDBJ whole genome shotgun (WGS) entry which is preliminary data.</text>
</comment>
<proteinExistence type="predicted"/>